<comment type="subcellular location">
    <subcellularLocation>
        <location evidence="1">Cell projection</location>
        <location evidence="1">Cilium</location>
        <location evidence="1">Flagellum</location>
    </subcellularLocation>
    <subcellularLocation>
        <location evidence="2">Cytoplasm</location>
        <location evidence="2">Cytoskeleton</location>
    </subcellularLocation>
</comment>
<evidence type="ECO:0000256" key="12">
    <source>
        <dbReference type="ARBA" id="ARBA00031568"/>
    </source>
</evidence>
<accession>U4TZW9</accession>
<proteinExistence type="inferred from homology"/>
<dbReference type="OrthoDB" id="275583at2759"/>
<organism evidence="16 17">
    <name type="scientific">Dendroctonus ponderosae</name>
    <name type="common">Mountain pine beetle</name>
    <dbReference type="NCBI Taxonomy" id="77166"/>
    <lineage>
        <taxon>Eukaryota</taxon>
        <taxon>Metazoa</taxon>
        <taxon>Ecdysozoa</taxon>
        <taxon>Arthropoda</taxon>
        <taxon>Hexapoda</taxon>
        <taxon>Insecta</taxon>
        <taxon>Pterygota</taxon>
        <taxon>Neoptera</taxon>
        <taxon>Endopterygota</taxon>
        <taxon>Coleoptera</taxon>
        <taxon>Polyphaga</taxon>
        <taxon>Cucujiformia</taxon>
        <taxon>Curculionidae</taxon>
        <taxon>Scolytinae</taxon>
        <taxon>Dendroctonus</taxon>
    </lineage>
</organism>
<evidence type="ECO:0000256" key="6">
    <source>
        <dbReference type="ARBA" id="ARBA00022701"/>
    </source>
</evidence>
<evidence type="ECO:0000256" key="13">
    <source>
        <dbReference type="SAM" id="Coils"/>
    </source>
</evidence>
<sequence>MFATYAGKTSEKIQLNSHGPPKKKGGGKGGLGTIIDGVDTTQMTREQLEVFCLRIKEENEREREERNFFQMERDKLRTFWEITRNELEEARAKLRNKDRQIEESAEKNDDELKFYKQKVKHLQYEHQNNLTECKAEALVSLKNAQDAHTEQEKELLKDKKNLKMQLREQGNSYEDQIKNMKMENEKQISVARSEFEEKAKELELKYDRKFYDLRVQLNTKHDMEISEVEERKNNHITELKKHHDKAFNEMKNYYNDITLNNLALISSLKDQMEVLRKQNERMNKQVADLTTENKKLVLPLKQALDDVREYKRQLQNYEKDKISLANTKAKLNKTTKELEDLRWSNDALGLRFAKLQEERDELHDRFVTAILEVQQKTGVKNILLQKRIQTLSQITEHRDVVIGELTSVMRQSPDRTNKNLEEILTKKNAAISDLQYELARVCKAHDDLLATFEEKLKLYGIPKSELGFTPLRMIPQGQAGLARGPAGLVTQNK</sequence>
<feature type="coiled-coil region" evidence="13">
    <location>
        <begin position="134"/>
        <end position="183"/>
    </location>
</feature>
<dbReference type="PANTHER" id="PTHR31543">
    <property type="entry name" value="DYNEIN REGULATORY COMPLEX SUBUNIT 4"/>
    <property type="match status" value="1"/>
</dbReference>
<dbReference type="GO" id="GO:0048870">
    <property type="term" value="P:cell motility"/>
    <property type="evidence" value="ECO:0007669"/>
    <property type="project" value="InterPro"/>
</dbReference>
<evidence type="ECO:0000256" key="4">
    <source>
        <dbReference type="ARBA" id="ARBA00021301"/>
    </source>
</evidence>
<reference evidence="16 17" key="1">
    <citation type="journal article" date="2013" name="Genome Biol.">
        <title>Draft genome of the mountain pine beetle, Dendroctonus ponderosae Hopkins, a major forest pest.</title>
        <authorList>
            <person name="Keeling C.I."/>
            <person name="Yuen M.M."/>
            <person name="Liao N.Y."/>
            <person name="Docking T.R."/>
            <person name="Chan S.K."/>
            <person name="Taylor G.A."/>
            <person name="Palmquist D.L."/>
            <person name="Jackman S.D."/>
            <person name="Nguyen A."/>
            <person name="Li M."/>
            <person name="Henderson H."/>
            <person name="Janes J.K."/>
            <person name="Zhao Y."/>
            <person name="Pandoh P."/>
            <person name="Moore R."/>
            <person name="Sperling F.A."/>
            <person name="Huber D.P."/>
            <person name="Birol I."/>
            <person name="Jones S.J."/>
            <person name="Bohlmann J."/>
        </authorList>
    </citation>
    <scope>NUCLEOTIDE SEQUENCE</scope>
</reference>
<dbReference type="GO" id="GO:0005874">
    <property type="term" value="C:microtubule"/>
    <property type="evidence" value="ECO:0007669"/>
    <property type="project" value="UniProtKB-KW"/>
</dbReference>
<dbReference type="InterPro" id="IPR039308">
    <property type="entry name" value="GAS8"/>
</dbReference>
<evidence type="ECO:0000256" key="5">
    <source>
        <dbReference type="ARBA" id="ARBA00022490"/>
    </source>
</evidence>
<feature type="region of interest" description="Disordered" evidence="14">
    <location>
        <begin position="1"/>
        <end position="31"/>
    </location>
</feature>
<keyword evidence="11" id="KW-0966">Cell projection</keyword>
<keyword evidence="10" id="KW-0206">Cytoskeleton</keyword>
<name>U4TZW9_DENPD</name>
<gene>
    <name evidence="16" type="ORF">D910_04584</name>
</gene>
<evidence type="ECO:0000259" key="15">
    <source>
        <dbReference type="Pfam" id="PF13851"/>
    </source>
</evidence>
<evidence type="ECO:0000313" key="17">
    <source>
        <dbReference type="Proteomes" id="UP000030742"/>
    </source>
</evidence>
<keyword evidence="6" id="KW-0493">Microtubule</keyword>
<dbReference type="Proteomes" id="UP000030742">
    <property type="component" value="Unassembled WGS sequence"/>
</dbReference>
<comment type="similarity">
    <text evidence="3">Belongs to the DRC4 family.</text>
</comment>
<dbReference type="GO" id="GO:0031267">
    <property type="term" value="F:small GTPase binding"/>
    <property type="evidence" value="ECO:0007669"/>
    <property type="project" value="InterPro"/>
</dbReference>
<dbReference type="AlphaFoldDB" id="U4TZW9"/>
<evidence type="ECO:0000256" key="7">
    <source>
        <dbReference type="ARBA" id="ARBA00022846"/>
    </source>
</evidence>
<dbReference type="EMBL" id="KB631924">
    <property type="protein sequence ID" value="ERL87184.1"/>
    <property type="molecule type" value="Genomic_DNA"/>
</dbReference>
<dbReference type="Pfam" id="PF13851">
    <property type="entry name" value="GAS"/>
    <property type="match status" value="1"/>
</dbReference>
<keyword evidence="9" id="KW-0969">Cilium</keyword>
<evidence type="ECO:0000313" key="16">
    <source>
        <dbReference type="EMBL" id="ERL87184.1"/>
    </source>
</evidence>
<evidence type="ECO:0000256" key="1">
    <source>
        <dbReference type="ARBA" id="ARBA00004230"/>
    </source>
</evidence>
<evidence type="ECO:0000256" key="3">
    <source>
        <dbReference type="ARBA" id="ARBA00009859"/>
    </source>
</evidence>
<dbReference type="GO" id="GO:0008017">
    <property type="term" value="F:microtubule binding"/>
    <property type="evidence" value="ECO:0007669"/>
    <property type="project" value="InterPro"/>
</dbReference>
<keyword evidence="7" id="KW-0282">Flagellum</keyword>
<evidence type="ECO:0000256" key="10">
    <source>
        <dbReference type="ARBA" id="ARBA00023212"/>
    </source>
</evidence>
<dbReference type="InterPro" id="IPR025593">
    <property type="entry name" value="GAS8_dom"/>
</dbReference>
<dbReference type="STRING" id="77166.U4TZW9"/>
<dbReference type="GO" id="GO:0031514">
    <property type="term" value="C:motile cilium"/>
    <property type="evidence" value="ECO:0007669"/>
    <property type="project" value="UniProtKB-SubCell"/>
</dbReference>
<evidence type="ECO:0000256" key="8">
    <source>
        <dbReference type="ARBA" id="ARBA00023054"/>
    </source>
</evidence>
<keyword evidence="5" id="KW-0963">Cytoplasm</keyword>
<dbReference type="GO" id="GO:0005794">
    <property type="term" value="C:Golgi apparatus"/>
    <property type="evidence" value="ECO:0007669"/>
    <property type="project" value="TreeGrafter"/>
</dbReference>
<evidence type="ECO:0000256" key="9">
    <source>
        <dbReference type="ARBA" id="ARBA00023069"/>
    </source>
</evidence>
<feature type="coiled-coil region" evidence="13">
    <location>
        <begin position="54"/>
        <end position="107"/>
    </location>
</feature>
<dbReference type="PANTHER" id="PTHR31543:SF0">
    <property type="entry name" value="DYNEIN REGULATORY COMPLEX SUBUNIT 4"/>
    <property type="match status" value="1"/>
</dbReference>
<feature type="domain" description="Growth arrest-specific protein 8" evidence="15">
    <location>
        <begin position="238"/>
        <end position="434"/>
    </location>
</feature>
<feature type="coiled-coil region" evidence="13">
    <location>
        <begin position="225"/>
        <end position="365"/>
    </location>
</feature>
<protein>
    <recommendedName>
        <fullName evidence="4">Dynein regulatory complex subunit 4</fullName>
    </recommendedName>
    <alternativeName>
        <fullName evidence="12">Growth arrest-specific protein 8</fullName>
    </alternativeName>
</protein>
<evidence type="ECO:0000256" key="11">
    <source>
        <dbReference type="ARBA" id="ARBA00023273"/>
    </source>
</evidence>
<evidence type="ECO:0000256" key="14">
    <source>
        <dbReference type="SAM" id="MobiDB-lite"/>
    </source>
</evidence>
<keyword evidence="8 13" id="KW-0175">Coiled coil</keyword>
<evidence type="ECO:0000256" key="2">
    <source>
        <dbReference type="ARBA" id="ARBA00004245"/>
    </source>
</evidence>